<feature type="region of interest" description="Disordered" evidence="1">
    <location>
        <begin position="73"/>
        <end position="116"/>
    </location>
</feature>
<comment type="caution">
    <text evidence="3">The sequence shown here is derived from an EMBL/GenBank/DDBJ whole genome shotgun (WGS) entry which is preliminary data.</text>
</comment>
<evidence type="ECO:0000313" key="4">
    <source>
        <dbReference type="Proteomes" id="UP001620626"/>
    </source>
</evidence>
<gene>
    <name evidence="3" type="ORF">niasHT_028276</name>
</gene>
<feature type="chain" id="PRO_5044777801" evidence="2">
    <location>
        <begin position="29"/>
        <end position="116"/>
    </location>
</feature>
<feature type="signal peptide" evidence="2">
    <location>
        <begin position="1"/>
        <end position="28"/>
    </location>
</feature>
<feature type="compositionally biased region" description="Polar residues" evidence="1">
    <location>
        <begin position="84"/>
        <end position="105"/>
    </location>
</feature>
<name>A0ABD2JU65_9BILA</name>
<evidence type="ECO:0000256" key="1">
    <source>
        <dbReference type="SAM" id="MobiDB-lite"/>
    </source>
</evidence>
<organism evidence="3 4">
    <name type="scientific">Heterodera trifolii</name>
    <dbReference type="NCBI Taxonomy" id="157864"/>
    <lineage>
        <taxon>Eukaryota</taxon>
        <taxon>Metazoa</taxon>
        <taxon>Ecdysozoa</taxon>
        <taxon>Nematoda</taxon>
        <taxon>Chromadorea</taxon>
        <taxon>Rhabditida</taxon>
        <taxon>Tylenchina</taxon>
        <taxon>Tylenchomorpha</taxon>
        <taxon>Tylenchoidea</taxon>
        <taxon>Heteroderidae</taxon>
        <taxon>Heteroderinae</taxon>
        <taxon>Heterodera</taxon>
    </lineage>
</organism>
<dbReference type="AlphaFoldDB" id="A0ABD2JU65"/>
<dbReference type="EMBL" id="JBICBT010000903">
    <property type="protein sequence ID" value="KAL3094187.1"/>
    <property type="molecule type" value="Genomic_DNA"/>
</dbReference>
<reference evidence="3 4" key="1">
    <citation type="submission" date="2024-10" db="EMBL/GenBank/DDBJ databases">
        <authorList>
            <person name="Kim D."/>
        </authorList>
    </citation>
    <scope>NUCLEOTIDE SEQUENCE [LARGE SCALE GENOMIC DNA]</scope>
    <source>
        <strain evidence="3">BH-2024</strain>
    </source>
</reference>
<protein>
    <submittedName>
        <fullName evidence="3">Uncharacterized protein</fullName>
    </submittedName>
</protein>
<sequence>MIKAMISVRHFVSLLLVILALSIESVNGGNNTSNPSSSNYSNKFPARFGITNEQLEQMKSASYTSQQPFYSGQSMPAAGPSAGNAFTSSTNLAGPSSSSNKTGGFSNFEEFGSYFD</sequence>
<accession>A0ABD2JU65</accession>
<keyword evidence="2" id="KW-0732">Signal</keyword>
<evidence type="ECO:0000256" key="2">
    <source>
        <dbReference type="SAM" id="SignalP"/>
    </source>
</evidence>
<keyword evidence="4" id="KW-1185">Reference proteome</keyword>
<proteinExistence type="predicted"/>
<dbReference type="Proteomes" id="UP001620626">
    <property type="component" value="Unassembled WGS sequence"/>
</dbReference>
<evidence type="ECO:0000313" key="3">
    <source>
        <dbReference type="EMBL" id="KAL3094187.1"/>
    </source>
</evidence>